<feature type="domain" description="Ketosynthase family 3 (KS3)" evidence="14">
    <location>
        <begin position="2"/>
        <end position="405"/>
    </location>
</feature>
<keyword evidence="8" id="KW-1133">Transmembrane helix</keyword>
<evidence type="ECO:0000256" key="13">
    <source>
        <dbReference type="RuleBase" id="RU003694"/>
    </source>
</evidence>
<proteinExistence type="inferred from homology"/>
<dbReference type="Pfam" id="PF00109">
    <property type="entry name" value="ketoacyl-synt"/>
    <property type="match status" value="1"/>
</dbReference>
<gene>
    <name evidence="15" type="ORF">QGN17_03385</name>
</gene>
<evidence type="ECO:0000256" key="6">
    <source>
        <dbReference type="ARBA" id="ARBA00022679"/>
    </source>
</evidence>
<dbReference type="InterPro" id="IPR014030">
    <property type="entry name" value="Ketoacyl_synth_N"/>
</dbReference>
<dbReference type="Pfam" id="PF02801">
    <property type="entry name" value="Ketoacyl-synt_C"/>
    <property type="match status" value="1"/>
</dbReference>
<keyword evidence="9" id="KW-0472">Membrane</keyword>
<reference evidence="15" key="1">
    <citation type="submission" date="2023-04" db="EMBL/GenBank/DDBJ databases">
        <title>Sphingomonas sp. MAHUQ-71 isolated from rice field.</title>
        <authorList>
            <person name="Huq M.A."/>
        </authorList>
    </citation>
    <scope>NUCLEOTIDE SEQUENCE</scope>
    <source>
        <strain evidence="15">MAHUQ-71</strain>
    </source>
</reference>
<accession>A0ABT6MYB1</accession>
<evidence type="ECO:0000256" key="11">
    <source>
        <dbReference type="ARBA" id="ARBA00039445"/>
    </source>
</evidence>
<dbReference type="InterPro" id="IPR016039">
    <property type="entry name" value="Thiolase-like"/>
</dbReference>
<dbReference type="InterPro" id="IPR014031">
    <property type="entry name" value="Ketoacyl_synth_C"/>
</dbReference>
<keyword evidence="6 13" id="KW-0808">Transferase</keyword>
<evidence type="ECO:0000256" key="4">
    <source>
        <dbReference type="ARBA" id="ARBA00022475"/>
    </source>
</evidence>
<keyword evidence="7" id="KW-0812">Transmembrane</keyword>
<evidence type="ECO:0000256" key="8">
    <source>
        <dbReference type="ARBA" id="ARBA00022989"/>
    </source>
</evidence>
<dbReference type="EMBL" id="JARYGZ010000001">
    <property type="protein sequence ID" value="MDH7637766.1"/>
    <property type="molecule type" value="Genomic_DNA"/>
</dbReference>
<dbReference type="PROSITE" id="PS52004">
    <property type="entry name" value="KS3_2"/>
    <property type="match status" value="1"/>
</dbReference>
<keyword evidence="16" id="KW-1185">Reference proteome</keyword>
<keyword evidence="3" id="KW-0536">Nodulation</keyword>
<keyword evidence="5" id="KW-0997">Cell inner membrane</keyword>
<evidence type="ECO:0000256" key="7">
    <source>
        <dbReference type="ARBA" id="ARBA00022692"/>
    </source>
</evidence>
<evidence type="ECO:0000313" key="16">
    <source>
        <dbReference type="Proteomes" id="UP001160625"/>
    </source>
</evidence>
<comment type="subcellular location">
    <subcellularLocation>
        <location evidence="1">Cell inner membrane</location>
    </subcellularLocation>
</comment>
<dbReference type="GO" id="GO:0016746">
    <property type="term" value="F:acyltransferase activity"/>
    <property type="evidence" value="ECO:0007669"/>
    <property type="project" value="UniProtKB-KW"/>
</dbReference>
<dbReference type="RefSeq" id="WP_281043108.1">
    <property type="nucleotide sequence ID" value="NZ_JARYGZ010000001.1"/>
</dbReference>
<dbReference type="SMART" id="SM00825">
    <property type="entry name" value="PKS_KS"/>
    <property type="match status" value="1"/>
</dbReference>
<protein>
    <recommendedName>
        <fullName evidence="11">Nodulation protein E</fullName>
    </recommendedName>
    <alternativeName>
        <fullName evidence="12">Host-specificity of nodulation protein B</fullName>
    </alternativeName>
</protein>
<dbReference type="CDD" id="cd00834">
    <property type="entry name" value="KAS_I_II"/>
    <property type="match status" value="1"/>
</dbReference>
<dbReference type="InterPro" id="IPR018201">
    <property type="entry name" value="Ketoacyl_synth_AS"/>
</dbReference>
<name>A0ABT6MYB1_9SPHN</name>
<dbReference type="PROSITE" id="PS00606">
    <property type="entry name" value="KS3_1"/>
    <property type="match status" value="1"/>
</dbReference>
<comment type="similarity">
    <text evidence="2 13">Belongs to the thiolase-like superfamily. Beta-ketoacyl-ACP synthases family.</text>
</comment>
<dbReference type="InterPro" id="IPR000794">
    <property type="entry name" value="Beta-ketoacyl_synthase"/>
</dbReference>
<dbReference type="PANTHER" id="PTHR11712">
    <property type="entry name" value="POLYKETIDE SYNTHASE-RELATED"/>
    <property type="match status" value="1"/>
</dbReference>
<evidence type="ECO:0000256" key="3">
    <source>
        <dbReference type="ARBA" id="ARBA00022458"/>
    </source>
</evidence>
<dbReference type="SUPFAM" id="SSF53901">
    <property type="entry name" value="Thiolase-like"/>
    <property type="match status" value="2"/>
</dbReference>
<evidence type="ECO:0000256" key="9">
    <source>
        <dbReference type="ARBA" id="ARBA00023136"/>
    </source>
</evidence>
<evidence type="ECO:0000256" key="10">
    <source>
        <dbReference type="ARBA" id="ARBA00037576"/>
    </source>
</evidence>
<dbReference type="Gene3D" id="3.40.47.10">
    <property type="match status" value="2"/>
</dbReference>
<evidence type="ECO:0000259" key="14">
    <source>
        <dbReference type="PROSITE" id="PS52004"/>
    </source>
</evidence>
<organism evidence="15 16">
    <name type="scientific">Sphingomonas oryzagri</name>
    <dbReference type="NCBI Taxonomy" id="3042314"/>
    <lineage>
        <taxon>Bacteria</taxon>
        <taxon>Pseudomonadati</taxon>
        <taxon>Pseudomonadota</taxon>
        <taxon>Alphaproteobacteria</taxon>
        <taxon>Sphingomonadales</taxon>
        <taxon>Sphingomonadaceae</taxon>
        <taxon>Sphingomonas</taxon>
    </lineage>
</organism>
<evidence type="ECO:0000256" key="5">
    <source>
        <dbReference type="ARBA" id="ARBA00022519"/>
    </source>
</evidence>
<keyword evidence="15" id="KW-0012">Acyltransferase</keyword>
<keyword evidence="4" id="KW-1003">Cell membrane</keyword>
<evidence type="ECO:0000256" key="12">
    <source>
        <dbReference type="ARBA" id="ARBA00041756"/>
    </source>
</evidence>
<comment type="caution">
    <text evidence="15">The sequence shown here is derived from an EMBL/GenBank/DDBJ whole genome shotgun (WGS) entry which is preliminary data.</text>
</comment>
<sequence>MTIRVAVTGMGCISGLGQGVAEAWARTAEGRSAIVPFNLPRDEQPRTIGPAAPIGEIDDSGLAAHFDRRALGQLDPLSHYAVIAATEAVGEAGLIGDPVLDRRTAIVIGCGSGGNATFETAYRRLYERGQIKVHPQTIPTGMISAPASQIAMLFGVHGPAMTIASACASSAHAIGEAMHMIRAGRAEVAIAGGAEACLTLGSWIAWASLGAMATDTCRPFSIDRQGLVLGEGAAMLVLEAWDHAVARGAAIQGELIGYGTTSDAAHITMPDRAGIEAAIRAAHADAGLALDAPVLISSHGTGTRLNDAAEAQAINAVYGAALAQSLVIATKSAHGHLIGGSGALELLLGLKALQAGLAPPVCHHLGRDPDCDVPLALAPTPIDHDYLVSNSFAFGGLNAVLIGRRV</sequence>
<dbReference type="Proteomes" id="UP001160625">
    <property type="component" value="Unassembled WGS sequence"/>
</dbReference>
<dbReference type="PANTHER" id="PTHR11712:SF352">
    <property type="entry name" value="3-OXOACYL-[ACYL-CARRIER-PROTEIN] SYNTHASE"/>
    <property type="match status" value="1"/>
</dbReference>
<evidence type="ECO:0000256" key="1">
    <source>
        <dbReference type="ARBA" id="ARBA00004533"/>
    </source>
</evidence>
<dbReference type="InterPro" id="IPR020841">
    <property type="entry name" value="PKS_Beta-ketoAc_synthase_dom"/>
</dbReference>
<comment type="function">
    <text evidence="10">Proposed to synthesize NOD factor fatty acyl chain. Involved in the synthesis of a highly unsaturated fatty acid moiety, which forms part of a lipo-oligosaccharide that is responsible for host specificity.</text>
</comment>
<evidence type="ECO:0000256" key="2">
    <source>
        <dbReference type="ARBA" id="ARBA00008467"/>
    </source>
</evidence>
<evidence type="ECO:0000313" key="15">
    <source>
        <dbReference type="EMBL" id="MDH7637766.1"/>
    </source>
</evidence>